<dbReference type="AlphaFoldDB" id="A0A345P8U1"/>
<sequence>MGLTNAIEHFETLTRSPLVLARIINAFFQHLPNKDKSFLLGYLVLPIVLHPASQDFLRKARKTSSIRTFCNNRELLAGLPQRINAMRVITNLAIQNSLDCEQLKLGPDLSLDFIANKNPESILENQQKAAKNLAFIFEPYDVPAIYKLLGIKEL</sequence>
<dbReference type="RefSeq" id="WP_114899808.1">
    <property type="nucleotide sequence ID" value="NZ_CP031222.1"/>
</dbReference>
<evidence type="ECO:0000313" key="2">
    <source>
        <dbReference type="Proteomes" id="UP000253940"/>
    </source>
</evidence>
<gene>
    <name evidence="1" type="ORF">HYN46_13185</name>
</gene>
<name>A0A345P8U1_9GAMM</name>
<dbReference type="Pfam" id="PF20131">
    <property type="entry name" value="MC3"/>
    <property type="match status" value="1"/>
</dbReference>
<dbReference type="InterPro" id="IPR045390">
    <property type="entry name" value="ABC-3C_MC3"/>
</dbReference>
<dbReference type="OrthoDB" id="9180830at2"/>
<accession>A0A345P8U1</accession>
<keyword evidence="2" id="KW-1185">Reference proteome</keyword>
<proteinExistence type="predicted"/>
<protein>
    <submittedName>
        <fullName evidence="1">Uncharacterized protein</fullName>
    </submittedName>
</protein>
<reference evidence="1 2" key="1">
    <citation type="submission" date="2018-07" db="EMBL/GenBank/DDBJ databases">
        <title>Genome sequencing of Moraxellaceae gen. HYN0046.</title>
        <authorList>
            <person name="Kim M."/>
            <person name="Yi H."/>
        </authorList>
    </citation>
    <scope>NUCLEOTIDE SEQUENCE [LARGE SCALE GENOMIC DNA]</scope>
    <source>
        <strain evidence="1 2">HYN0046</strain>
    </source>
</reference>
<organism evidence="1 2">
    <name type="scientific">Aquirhabdus parva</name>
    <dbReference type="NCBI Taxonomy" id="2283318"/>
    <lineage>
        <taxon>Bacteria</taxon>
        <taxon>Pseudomonadati</taxon>
        <taxon>Pseudomonadota</taxon>
        <taxon>Gammaproteobacteria</taxon>
        <taxon>Moraxellales</taxon>
        <taxon>Moraxellaceae</taxon>
        <taxon>Aquirhabdus</taxon>
    </lineage>
</organism>
<dbReference type="Proteomes" id="UP000253940">
    <property type="component" value="Chromosome"/>
</dbReference>
<dbReference type="KEGG" id="mbah:HYN46_13185"/>
<evidence type="ECO:0000313" key="1">
    <source>
        <dbReference type="EMBL" id="AXI03700.1"/>
    </source>
</evidence>
<dbReference type="EMBL" id="CP031222">
    <property type="protein sequence ID" value="AXI03700.1"/>
    <property type="molecule type" value="Genomic_DNA"/>
</dbReference>